<feature type="coiled-coil region" evidence="7">
    <location>
        <begin position="54"/>
        <end position="81"/>
    </location>
</feature>
<dbReference type="SUPFAM" id="SSF51445">
    <property type="entry name" value="(Trans)glycosidases"/>
    <property type="match status" value="1"/>
</dbReference>
<keyword evidence="6 8" id="KW-0808">Transferase</keyword>
<dbReference type="GO" id="GO:0042124">
    <property type="term" value="F:1,3-beta-glucanosyltransferase activity"/>
    <property type="evidence" value="ECO:0007669"/>
    <property type="project" value="TreeGrafter"/>
</dbReference>
<dbReference type="Gene3D" id="3.20.20.80">
    <property type="entry name" value="Glycosidases"/>
    <property type="match status" value="1"/>
</dbReference>
<evidence type="ECO:0000313" key="8">
    <source>
        <dbReference type="EMBL" id="PIA91385.1"/>
    </source>
</evidence>
<evidence type="ECO:0000256" key="4">
    <source>
        <dbReference type="ARBA" id="ARBA00023157"/>
    </source>
</evidence>
<proteinExistence type="inferred from homology"/>
<dbReference type="GO" id="GO:0031505">
    <property type="term" value="P:fungal-type cell wall organization"/>
    <property type="evidence" value="ECO:0007669"/>
    <property type="project" value="TreeGrafter"/>
</dbReference>
<organism evidence="8 10">
    <name type="scientific">Cercospora beticola</name>
    <name type="common">Sugarbeet leaf spot fungus</name>
    <dbReference type="NCBI Taxonomy" id="122368"/>
    <lineage>
        <taxon>Eukaryota</taxon>
        <taxon>Fungi</taxon>
        <taxon>Dikarya</taxon>
        <taxon>Ascomycota</taxon>
        <taxon>Pezizomycotina</taxon>
        <taxon>Dothideomycetes</taxon>
        <taxon>Dothideomycetidae</taxon>
        <taxon>Mycosphaerellales</taxon>
        <taxon>Mycosphaerellaceae</taxon>
        <taxon>Cercospora</taxon>
    </lineage>
</organism>
<dbReference type="EMBL" id="CP134190">
    <property type="protein sequence ID" value="WPB05926.1"/>
    <property type="molecule type" value="Genomic_DNA"/>
</dbReference>
<evidence type="ECO:0000313" key="9">
    <source>
        <dbReference type="EMBL" id="WPB05926.1"/>
    </source>
</evidence>
<evidence type="ECO:0000313" key="10">
    <source>
        <dbReference type="Proteomes" id="UP000230605"/>
    </source>
</evidence>
<keyword evidence="6" id="KW-0449">Lipoprotein</keyword>
<reference evidence="8 10" key="1">
    <citation type="submission" date="2015-10" db="EMBL/GenBank/DDBJ databases">
        <title>The cercosporin biosynthetic gene cluster was horizontally transferred to several fungal lineages and shown to be expanded in Cercospora beticola based on microsynteny with recipient genomes.</title>
        <authorList>
            <person name="De Jonge R."/>
            <person name="Ebert M.K."/>
            <person name="Suttle J.C."/>
            <person name="Jurick Ii W.M."/>
            <person name="Secor G.A."/>
            <person name="Thomma B.P."/>
            <person name="Van De Peer Y."/>
            <person name="Bolton M.D."/>
        </authorList>
    </citation>
    <scope>NUCLEOTIDE SEQUENCE [LARGE SCALE GENOMIC DNA]</scope>
    <source>
        <strain evidence="8 10">09-40</strain>
    </source>
</reference>
<keyword evidence="3" id="KW-0732">Signal</keyword>
<dbReference type="EMBL" id="LKMD01000106">
    <property type="protein sequence ID" value="PIA91385.1"/>
    <property type="molecule type" value="Genomic_DNA"/>
</dbReference>
<keyword evidence="5" id="KW-0325">Glycoprotein</keyword>
<reference evidence="9 11" key="2">
    <citation type="submission" date="2023-09" db="EMBL/GenBank/DDBJ databases">
        <title>Complete-Gapless Cercospora beticola genome.</title>
        <authorList>
            <person name="Wyatt N.A."/>
            <person name="Spanner R.E."/>
            <person name="Bolton M.D."/>
        </authorList>
    </citation>
    <scope>NUCLEOTIDE SEQUENCE [LARGE SCALE GENOMIC DNA]</scope>
    <source>
        <strain evidence="9">Cb09-40</strain>
    </source>
</reference>
<evidence type="ECO:0000313" key="11">
    <source>
        <dbReference type="Proteomes" id="UP001302367"/>
    </source>
</evidence>
<comment type="similarity">
    <text evidence="2 6">Belongs to the glycosyl hydrolase 72 family.</text>
</comment>
<sequence length="412" mass="47162">MSDLAFRSQSSIGPAFEPIRTKGSQFWRGDERFLIKGINYFKQKLDIEASKNGIRRWKHQDALANEQLDELREDLEILQELGINTLLVPQLHPTKDYGEAINLLAEKGFYLIVEIGTFGREILKNGRVYRNTEIDLDACYTFDAIQDDLRLVDHLADFQNVLGFMVAGDCINRRQQVTRFAAVLRAFVRDTKAFLRLRGGRTVPVGISNPCVMDLRLPALKYFTAGSREERVDFFAPQDYSWCGPSNFQMSGWQRAVETLERDDVRVPMFLAEFGCNARERIWDEIACLYGEEILGAYSGGCVYCFEEYWNGYGVVKRGEDGRVERKREFETLKGRLQEASRASATAMSGMEPRDYENWTGEFPGETRNDLWLATSALPRCPGDLAAFVQELRDEREWDVVDRVEGLGLEDA</sequence>
<evidence type="ECO:0000256" key="2">
    <source>
        <dbReference type="ARBA" id="ARBA00007528"/>
    </source>
</evidence>
<dbReference type="GO" id="GO:0005886">
    <property type="term" value="C:plasma membrane"/>
    <property type="evidence" value="ECO:0007669"/>
    <property type="project" value="UniProtKB-SubCell"/>
</dbReference>
<dbReference type="GO" id="GO:0098552">
    <property type="term" value="C:side of membrane"/>
    <property type="evidence" value="ECO:0007669"/>
    <property type="project" value="UniProtKB-KW"/>
</dbReference>
<evidence type="ECO:0000256" key="3">
    <source>
        <dbReference type="ARBA" id="ARBA00022729"/>
    </source>
</evidence>
<keyword evidence="7" id="KW-0175">Coiled coil</keyword>
<keyword evidence="6" id="KW-0336">GPI-anchor</keyword>
<comment type="subcellular location">
    <subcellularLocation>
        <location evidence="1 6">Cell membrane</location>
        <topology evidence="1 6">Lipid-anchor</topology>
        <topology evidence="1 6">GPI-anchor</topology>
    </subcellularLocation>
</comment>
<dbReference type="InterPro" id="IPR017853">
    <property type="entry name" value="GH"/>
</dbReference>
<dbReference type="Proteomes" id="UP001302367">
    <property type="component" value="Chromosome 7"/>
</dbReference>
<comment type="function">
    <text evidence="6">Splits internally a 1,3-beta-glucan molecule and transfers the newly generated reducing end (the donor) to the non-reducing end of another 1,3-beta-glucan molecule (the acceptor) forming a 1,3-beta linkage, resulting in the elongation of 1,3-beta-glucan chains in the cell wall.</text>
</comment>
<evidence type="ECO:0000256" key="1">
    <source>
        <dbReference type="ARBA" id="ARBA00004609"/>
    </source>
</evidence>
<gene>
    <name evidence="8" type="ORF">CB0940_09734</name>
    <name evidence="9" type="ORF">RHO25_010581</name>
</gene>
<dbReference type="InterPro" id="IPR004886">
    <property type="entry name" value="Glucanosyltransferase"/>
</dbReference>
<protein>
    <recommendedName>
        <fullName evidence="6">1,3-beta-glucanosyltransferase</fullName>
        <ecNumber evidence="6">2.4.1.-</ecNumber>
    </recommendedName>
</protein>
<name>A0A2G5HFV7_CERBT</name>
<keyword evidence="6" id="KW-0472">Membrane</keyword>
<dbReference type="Pfam" id="PF03198">
    <property type="entry name" value="Glyco_hydro_72"/>
    <property type="match status" value="1"/>
</dbReference>
<dbReference type="PANTHER" id="PTHR31468:SF2">
    <property type="entry name" value="1,3-BETA-GLUCANOSYLTRANSFERASE GAS1"/>
    <property type="match status" value="1"/>
</dbReference>
<keyword evidence="11" id="KW-1185">Reference proteome</keyword>
<dbReference type="OrthoDB" id="1055148at2759"/>
<dbReference type="GO" id="GO:0071970">
    <property type="term" value="P:fungal-type cell wall (1-&gt;3)-beta-D-glucan biosynthetic process"/>
    <property type="evidence" value="ECO:0007669"/>
    <property type="project" value="TreeGrafter"/>
</dbReference>
<evidence type="ECO:0000256" key="5">
    <source>
        <dbReference type="ARBA" id="ARBA00023180"/>
    </source>
</evidence>
<dbReference type="EC" id="2.4.1.-" evidence="6"/>
<accession>A0A2G5HFV7</accession>
<evidence type="ECO:0000256" key="6">
    <source>
        <dbReference type="RuleBase" id="RU361209"/>
    </source>
</evidence>
<keyword evidence="4" id="KW-1015">Disulfide bond</keyword>
<dbReference type="PANTHER" id="PTHR31468">
    <property type="entry name" value="1,3-BETA-GLUCANOSYLTRANSFERASE GAS1"/>
    <property type="match status" value="1"/>
</dbReference>
<dbReference type="AlphaFoldDB" id="A0A2G5HFV7"/>
<evidence type="ECO:0000256" key="7">
    <source>
        <dbReference type="SAM" id="Coils"/>
    </source>
</evidence>
<dbReference type="Proteomes" id="UP000230605">
    <property type="component" value="Chromosome 7"/>
</dbReference>